<keyword evidence="2" id="KW-1185">Reference proteome</keyword>
<proteinExistence type="predicted"/>
<accession>A0A816G1H6</accession>
<dbReference type="EMBL" id="CAJNOR010012526">
    <property type="protein sequence ID" value="CAF1668175.1"/>
    <property type="molecule type" value="Genomic_DNA"/>
</dbReference>
<organism evidence="1 2">
    <name type="scientific">Adineta ricciae</name>
    <name type="common">Rotifer</name>
    <dbReference type="NCBI Taxonomy" id="249248"/>
    <lineage>
        <taxon>Eukaryota</taxon>
        <taxon>Metazoa</taxon>
        <taxon>Spiralia</taxon>
        <taxon>Gnathifera</taxon>
        <taxon>Rotifera</taxon>
        <taxon>Eurotatoria</taxon>
        <taxon>Bdelloidea</taxon>
        <taxon>Adinetida</taxon>
        <taxon>Adinetidae</taxon>
        <taxon>Adineta</taxon>
    </lineage>
</organism>
<dbReference type="AlphaFoldDB" id="A0A816G1H6"/>
<feature type="non-terminal residue" evidence="1">
    <location>
        <position position="79"/>
    </location>
</feature>
<comment type="caution">
    <text evidence="1">The sequence shown here is derived from an EMBL/GenBank/DDBJ whole genome shotgun (WGS) entry which is preliminary data.</text>
</comment>
<reference evidence="1" key="1">
    <citation type="submission" date="2021-02" db="EMBL/GenBank/DDBJ databases">
        <authorList>
            <person name="Nowell W R."/>
        </authorList>
    </citation>
    <scope>NUCLEOTIDE SEQUENCE</scope>
</reference>
<gene>
    <name evidence="1" type="ORF">XAT740_LOCUS58174</name>
</gene>
<evidence type="ECO:0000313" key="2">
    <source>
        <dbReference type="Proteomes" id="UP000663828"/>
    </source>
</evidence>
<name>A0A816G1H6_ADIRI</name>
<sequence>MMREIKELSGTVSGDHFWLNSVNQCRFIAHVPLDDEKTHVVVQPIKGAFVDHLRDNTSKYQNQISAAFDTVPRTGSNQD</sequence>
<protein>
    <submittedName>
        <fullName evidence="1">Uncharacterized protein</fullName>
    </submittedName>
</protein>
<dbReference type="Proteomes" id="UP000663828">
    <property type="component" value="Unassembled WGS sequence"/>
</dbReference>
<evidence type="ECO:0000313" key="1">
    <source>
        <dbReference type="EMBL" id="CAF1668175.1"/>
    </source>
</evidence>